<accession>A0A3S5FC10</accession>
<protein>
    <submittedName>
        <fullName evidence="1">Uncharacterized protein</fullName>
    </submittedName>
</protein>
<gene>
    <name evidence="1" type="ORF">PXEA_LOCUS2983</name>
</gene>
<proteinExistence type="predicted"/>
<dbReference type="AlphaFoldDB" id="A0A3S5FC10"/>
<sequence>MLRLNRAYVILLISTLSFFILLLYPRAFACTHINAGLSYSEKNRFRQTLDFHEREECFHEEKLAMLQRRLDQVEAELSQMRDISSPQKISPEISQSVGTMFSQVEMGLYPSYLPPPPQRVPPVHYYINQIPSLLSKSDFAVDPTSDPATLSRIIDTKLEPSTEKNQLSPSQLSTSAPVPCLAVCHSVRSPSVLLDPAVLIIESESKLQIIG</sequence>
<organism evidence="1 2">
    <name type="scientific">Protopolystoma xenopodis</name>
    <dbReference type="NCBI Taxonomy" id="117903"/>
    <lineage>
        <taxon>Eukaryota</taxon>
        <taxon>Metazoa</taxon>
        <taxon>Spiralia</taxon>
        <taxon>Lophotrochozoa</taxon>
        <taxon>Platyhelminthes</taxon>
        <taxon>Monogenea</taxon>
        <taxon>Polyopisthocotylea</taxon>
        <taxon>Polystomatidea</taxon>
        <taxon>Polystomatidae</taxon>
        <taxon>Protopolystoma</taxon>
    </lineage>
</organism>
<evidence type="ECO:0000313" key="2">
    <source>
        <dbReference type="Proteomes" id="UP000784294"/>
    </source>
</evidence>
<evidence type="ECO:0000313" key="1">
    <source>
        <dbReference type="EMBL" id="VEL09543.1"/>
    </source>
</evidence>
<reference evidence="1" key="1">
    <citation type="submission" date="2018-11" db="EMBL/GenBank/DDBJ databases">
        <authorList>
            <consortium name="Pathogen Informatics"/>
        </authorList>
    </citation>
    <scope>NUCLEOTIDE SEQUENCE</scope>
</reference>
<dbReference type="Proteomes" id="UP000784294">
    <property type="component" value="Unassembled WGS sequence"/>
</dbReference>
<keyword evidence="2" id="KW-1185">Reference proteome</keyword>
<comment type="caution">
    <text evidence="1">The sequence shown here is derived from an EMBL/GenBank/DDBJ whole genome shotgun (WGS) entry which is preliminary data.</text>
</comment>
<name>A0A3S5FC10_9PLAT</name>
<dbReference type="EMBL" id="CAAALY010006587">
    <property type="protein sequence ID" value="VEL09543.1"/>
    <property type="molecule type" value="Genomic_DNA"/>
</dbReference>